<comment type="similarity">
    <text evidence="1">Belongs to the ATP-dependent AMP-binding enzyme family.</text>
</comment>
<dbReference type="InterPro" id="IPR000873">
    <property type="entry name" value="AMP-dep_synth/lig_dom"/>
</dbReference>
<feature type="domain" description="AMP-dependent synthetase/ligase" evidence="3">
    <location>
        <begin position="9"/>
        <end position="357"/>
    </location>
</feature>
<dbReference type="OrthoDB" id="9803968at2"/>
<reference evidence="5 6" key="1">
    <citation type="journal article" date="2014" name="Genome Announc.">
        <title>Draft Genome Sequence of Streptomyces fradiae ATCC 19609, a Strain Highly Sensitive to Antibiotics.</title>
        <authorList>
            <person name="Bekker O.B."/>
            <person name="Klimina K.M."/>
            <person name="Vatlin A.A."/>
            <person name="Zakharevich N.V."/>
            <person name="Kasianov A.S."/>
            <person name="Danilenko V.N."/>
        </authorList>
    </citation>
    <scope>NUCLEOTIDE SEQUENCE [LARGE SCALE GENOMIC DNA]</scope>
    <source>
        <strain evidence="5 6">ATCC 19609</strain>
    </source>
</reference>
<evidence type="ECO:0000313" key="5">
    <source>
        <dbReference type="EMBL" id="RKM92013.1"/>
    </source>
</evidence>
<name>A0A3R7F6Y2_9ACTN</name>
<dbReference type="AlphaFoldDB" id="A0A3R7F6Y2"/>
<dbReference type="Gene3D" id="3.40.50.12780">
    <property type="entry name" value="N-terminal domain of ligase-like"/>
    <property type="match status" value="1"/>
</dbReference>
<dbReference type="EMBL" id="JNAD02000015">
    <property type="protein sequence ID" value="RKM92013.1"/>
    <property type="molecule type" value="Genomic_DNA"/>
</dbReference>
<dbReference type="FunFam" id="3.30.300.30:FF:000008">
    <property type="entry name" value="2,3-dihydroxybenzoate-AMP ligase"/>
    <property type="match status" value="1"/>
</dbReference>
<protein>
    <submittedName>
        <fullName evidence="5">AMP-dependent synthetase</fullName>
    </submittedName>
</protein>
<evidence type="ECO:0000256" key="2">
    <source>
        <dbReference type="ARBA" id="ARBA00022598"/>
    </source>
</evidence>
<organism evidence="5 6">
    <name type="scientific">Streptomyces xinghaiensis</name>
    <dbReference type="NCBI Taxonomy" id="1038928"/>
    <lineage>
        <taxon>Bacteria</taxon>
        <taxon>Bacillati</taxon>
        <taxon>Actinomycetota</taxon>
        <taxon>Actinomycetes</taxon>
        <taxon>Kitasatosporales</taxon>
        <taxon>Streptomycetaceae</taxon>
        <taxon>Streptomyces</taxon>
    </lineage>
</organism>
<accession>A0A3R7F6Y2</accession>
<sequence length="508" mass="53515">MASVLEPVRRHAAATPDNIALRGGADQWTYRQLSDASLRYAGALAAAGLSPGDRVLLAAPSVPEFVVAYLGIQTAGCVVVPVNTMSTRAEVEYVLGDAGCSLAVAWHALGPAVAEAASALEVPFRVLSTGAAVTDAGPARVVDRDHDETAAILYTSGTTGRPKGAQLTVGNLLSAGEIGAECSRGSSADRTGTGLPLFHVFGQASVMMATLTAGGSMSLLARFDPASMLEMLRHDRLTIMAGVPTMWNAMLHAAGDANPADFAQLRVAVSGGASLPGEIARAFEARFGCTILEGYGLTETTAFGTFNDIDRGGKTGYTGRAVPRLQVQVRDIDGRECPPGTVGEVHIKGPTVMRGYWNRPADTAACLSPDGWFRTGDLGETDTDGDLRIVDRIKDLIIRGGYNVYPGEVEEVLYEHPDIIEAAVIGVPDDHYGEEVAALVAARPGSGLGAAEVSSWTRERLSAYKVPRIIRFVDALPKGPSGKILKRSIDRTELTRDPVTGDVPARRH</sequence>
<dbReference type="InterPro" id="IPR042099">
    <property type="entry name" value="ANL_N_sf"/>
</dbReference>
<evidence type="ECO:0000259" key="3">
    <source>
        <dbReference type="Pfam" id="PF00501"/>
    </source>
</evidence>
<keyword evidence="6" id="KW-1185">Reference proteome</keyword>
<keyword evidence="2" id="KW-0436">Ligase</keyword>
<comment type="caution">
    <text evidence="5">The sequence shown here is derived from an EMBL/GenBank/DDBJ whole genome shotgun (WGS) entry which is preliminary data.</text>
</comment>
<dbReference type="RefSeq" id="WP_043462450.1">
    <property type="nucleotide sequence ID" value="NZ_CP134822.1"/>
</dbReference>
<dbReference type="SUPFAM" id="SSF56801">
    <property type="entry name" value="Acetyl-CoA synthetase-like"/>
    <property type="match status" value="1"/>
</dbReference>
<dbReference type="GO" id="GO:0016877">
    <property type="term" value="F:ligase activity, forming carbon-sulfur bonds"/>
    <property type="evidence" value="ECO:0007669"/>
    <property type="project" value="UniProtKB-ARBA"/>
</dbReference>
<feature type="domain" description="AMP-binding enzyme C-terminal" evidence="4">
    <location>
        <begin position="408"/>
        <end position="483"/>
    </location>
</feature>
<dbReference type="Pfam" id="PF13193">
    <property type="entry name" value="AMP-binding_C"/>
    <property type="match status" value="1"/>
</dbReference>
<evidence type="ECO:0000259" key="4">
    <source>
        <dbReference type="Pfam" id="PF13193"/>
    </source>
</evidence>
<evidence type="ECO:0000256" key="1">
    <source>
        <dbReference type="ARBA" id="ARBA00006432"/>
    </source>
</evidence>
<gene>
    <name evidence="5" type="ORF">SFRA_026605</name>
</gene>
<dbReference type="PROSITE" id="PS00455">
    <property type="entry name" value="AMP_BINDING"/>
    <property type="match status" value="1"/>
</dbReference>
<dbReference type="InterPro" id="IPR045851">
    <property type="entry name" value="AMP-bd_C_sf"/>
</dbReference>
<evidence type="ECO:0000313" key="6">
    <source>
        <dbReference type="Proteomes" id="UP000028058"/>
    </source>
</evidence>
<proteinExistence type="inferred from homology"/>
<dbReference type="InterPro" id="IPR050237">
    <property type="entry name" value="ATP-dep_AMP-bd_enzyme"/>
</dbReference>
<dbReference type="Proteomes" id="UP000028058">
    <property type="component" value="Unassembled WGS sequence"/>
</dbReference>
<dbReference type="InterPro" id="IPR025110">
    <property type="entry name" value="AMP-bd_C"/>
</dbReference>
<dbReference type="InterPro" id="IPR020845">
    <property type="entry name" value="AMP-binding_CS"/>
</dbReference>
<dbReference type="PANTHER" id="PTHR43767:SF12">
    <property type="entry name" value="AMP-DEPENDENT SYNTHETASE AND LIGASE"/>
    <property type="match status" value="1"/>
</dbReference>
<dbReference type="Pfam" id="PF00501">
    <property type="entry name" value="AMP-binding"/>
    <property type="match status" value="1"/>
</dbReference>
<dbReference type="PANTHER" id="PTHR43767">
    <property type="entry name" value="LONG-CHAIN-FATTY-ACID--COA LIGASE"/>
    <property type="match status" value="1"/>
</dbReference>
<dbReference type="Gene3D" id="3.30.300.30">
    <property type="match status" value="1"/>
</dbReference>